<dbReference type="SUPFAM" id="SSF110395">
    <property type="entry name" value="CutC-like"/>
    <property type="match status" value="1"/>
</dbReference>
<reference evidence="3" key="1">
    <citation type="submission" date="2019-03" db="EMBL/GenBank/DDBJ databases">
        <title>Single cell metagenomics reveals metabolic interactions within the superorganism composed of flagellate Streblomastix strix and complex community of Bacteroidetes bacteria on its surface.</title>
        <authorList>
            <person name="Treitli S.C."/>
            <person name="Kolisko M."/>
            <person name="Husnik F."/>
            <person name="Keeling P."/>
            <person name="Hampl V."/>
        </authorList>
    </citation>
    <scope>NUCLEOTIDE SEQUENCE</scope>
    <source>
        <strain evidence="3">STM</strain>
    </source>
</reference>
<dbReference type="InterPro" id="IPR036822">
    <property type="entry name" value="CutC-like_dom_sf"/>
</dbReference>
<proteinExistence type="inferred from homology"/>
<evidence type="ECO:0000256" key="2">
    <source>
        <dbReference type="ARBA" id="ARBA00019014"/>
    </source>
</evidence>
<accession>A0A5J4RWG3</accession>
<dbReference type="FunFam" id="3.20.20.380:FF:000001">
    <property type="entry name" value="Copper homeostasis protein CutC"/>
    <property type="match status" value="1"/>
</dbReference>
<dbReference type="Gene3D" id="3.20.20.380">
    <property type="entry name" value="Copper homeostasis (CutC) domain"/>
    <property type="match status" value="1"/>
</dbReference>
<evidence type="ECO:0000256" key="1">
    <source>
        <dbReference type="ARBA" id="ARBA00007768"/>
    </source>
</evidence>
<evidence type="ECO:0000313" key="3">
    <source>
        <dbReference type="EMBL" id="KAA6337605.1"/>
    </source>
</evidence>
<dbReference type="InterPro" id="IPR005627">
    <property type="entry name" value="CutC-like"/>
</dbReference>
<dbReference type="PANTHER" id="PTHR12598:SF0">
    <property type="entry name" value="COPPER HOMEOSTASIS PROTEIN CUTC HOMOLOG"/>
    <property type="match status" value="1"/>
</dbReference>
<dbReference type="HAMAP" id="MF_00795">
    <property type="entry name" value="CutC"/>
    <property type="match status" value="1"/>
</dbReference>
<comment type="similarity">
    <text evidence="1">Belongs to the CutC family.</text>
</comment>
<dbReference type="EMBL" id="SNRY01000685">
    <property type="protein sequence ID" value="KAA6337605.1"/>
    <property type="molecule type" value="Genomic_DNA"/>
</dbReference>
<comment type="caution">
    <text evidence="3">The sequence shown here is derived from an EMBL/GenBank/DDBJ whole genome shotgun (WGS) entry which is preliminary data.</text>
</comment>
<dbReference type="GO" id="GO:0005507">
    <property type="term" value="F:copper ion binding"/>
    <property type="evidence" value="ECO:0007669"/>
    <property type="project" value="TreeGrafter"/>
</dbReference>
<organism evidence="3">
    <name type="scientific">termite gut metagenome</name>
    <dbReference type="NCBI Taxonomy" id="433724"/>
    <lineage>
        <taxon>unclassified sequences</taxon>
        <taxon>metagenomes</taxon>
        <taxon>organismal metagenomes</taxon>
    </lineage>
</organism>
<gene>
    <name evidence="3" type="ORF">EZS27_014326</name>
</gene>
<dbReference type="PANTHER" id="PTHR12598">
    <property type="entry name" value="COPPER HOMEOSTASIS PROTEIN CUTC"/>
    <property type="match status" value="1"/>
</dbReference>
<protein>
    <recommendedName>
        <fullName evidence="2">Copper homeostasis protein cutC homolog</fullName>
    </recommendedName>
</protein>
<dbReference type="Pfam" id="PF03932">
    <property type="entry name" value="CutC"/>
    <property type="match status" value="1"/>
</dbReference>
<sequence>MYKVEICANSAESCVAAQTGGAWRVELCAGIPEGGTTPSYGEIVTARELITIKLHVIIRPRGGDFLYTAAEMKSMERDISMACDAGADGVVFGCLTADGNIDAKAVERLQKAAKGLPITFHRAFDKCVRPQEALEQLIDLGCNRILTSGQRSTAEAGIPLLKELVEQAGSRIIIMPGCGINEDNIARIAHQTGAQEFHFSARENKESGMIHRDAEVSMGGTVTIDEYLQPVTSVRRVRNTIEALPAENSPD</sequence>
<name>A0A5J4RWG3_9ZZZZ</name>
<dbReference type="AlphaFoldDB" id="A0A5J4RWG3"/>